<proteinExistence type="predicted"/>
<comment type="caution">
    <text evidence="1">The sequence shown here is derived from an EMBL/GenBank/DDBJ whole genome shotgun (WGS) entry which is preliminary data.</text>
</comment>
<dbReference type="RefSeq" id="WP_305992879.1">
    <property type="nucleotide sequence ID" value="NZ_JAVAMP010000008.1"/>
</dbReference>
<keyword evidence="2" id="KW-1185">Reference proteome</keyword>
<evidence type="ECO:0000313" key="2">
    <source>
        <dbReference type="Proteomes" id="UP001231941"/>
    </source>
</evidence>
<dbReference type="Proteomes" id="UP001231941">
    <property type="component" value="Unassembled WGS sequence"/>
</dbReference>
<gene>
    <name evidence="1" type="ORF">Q5Y73_15795</name>
</gene>
<dbReference type="EMBL" id="JAVAMP010000008">
    <property type="protein sequence ID" value="MDP5275573.1"/>
    <property type="molecule type" value="Genomic_DNA"/>
</dbReference>
<sequence length="104" mass="11795">MEIDGGGGPHDLTSSGSDPEILFYLESSYFEKTDALYFEFSSIRALDKNNLEFKVDLNSGNIKESSGEEYIIEIPKQQYTYPLTFTFTGFPSTINGDVRIKVRY</sequence>
<name>A0ABT9J1U1_9BACL</name>
<reference evidence="1 2" key="1">
    <citation type="submission" date="2023-08" db="EMBL/GenBank/DDBJ databases">
        <authorList>
            <person name="Park J.-S."/>
        </authorList>
    </citation>
    <scope>NUCLEOTIDE SEQUENCE [LARGE SCALE GENOMIC DNA]</scope>
    <source>
        <strain evidence="1 2">2205SS18-9</strain>
    </source>
</reference>
<evidence type="ECO:0000313" key="1">
    <source>
        <dbReference type="EMBL" id="MDP5275573.1"/>
    </source>
</evidence>
<organism evidence="1 2">
    <name type="scientific">Chengkuizengella axinellae</name>
    <dbReference type="NCBI Taxonomy" id="3064388"/>
    <lineage>
        <taxon>Bacteria</taxon>
        <taxon>Bacillati</taxon>
        <taxon>Bacillota</taxon>
        <taxon>Bacilli</taxon>
        <taxon>Bacillales</taxon>
        <taxon>Paenibacillaceae</taxon>
        <taxon>Chengkuizengella</taxon>
    </lineage>
</organism>
<accession>A0ABT9J1U1</accession>
<protein>
    <submittedName>
        <fullName evidence="1">Uncharacterized protein</fullName>
    </submittedName>
</protein>